<dbReference type="PANTHER" id="PTHR39181:SF1">
    <property type="entry name" value="TYROSINE-PROTEIN PHOSPHATASE YWQE"/>
    <property type="match status" value="1"/>
</dbReference>
<dbReference type="AlphaFoldDB" id="A0A7W8HAM6"/>
<evidence type="ECO:0000256" key="2">
    <source>
        <dbReference type="ARBA" id="ARBA00013064"/>
    </source>
</evidence>
<evidence type="ECO:0000256" key="1">
    <source>
        <dbReference type="ARBA" id="ARBA00005750"/>
    </source>
</evidence>
<evidence type="ECO:0000256" key="5">
    <source>
        <dbReference type="ARBA" id="ARBA00051722"/>
    </source>
</evidence>
<dbReference type="InterPro" id="IPR016667">
    <property type="entry name" value="Caps_polysacc_synth_CpsB/CapC"/>
</dbReference>
<dbReference type="SUPFAM" id="SSF89550">
    <property type="entry name" value="PHP domain-like"/>
    <property type="match status" value="1"/>
</dbReference>
<dbReference type="PIRSF" id="PIRSF016557">
    <property type="entry name" value="Caps_synth_CpsB"/>
    <property type="match status" value="1"/>
</dbReference>
<dbReference type="EMBL" id="JACHFW010000004">
    <property type="protein sequence ID" value="MBB5264192.1"/>
    <property type="molecule type" value="Genomic_DNA"/>
</dbReference>
<dbReference type="GO" id="GO:0030145">
    <property type="term" value="F:manganese ion binding"/>
    <property type="evidence" value="ECO:0007669"/>
    <property type="project" value="InterPro"/>
</dbReference>
<comment type="caution">
    <text evidence="6">The sequence shown here is derived from an EMBL/GenBank/DDBJ whole genome shotgun (WGS) entry which is preliminary data.</text>
</comment>
<evidence type="ECO:0000313" key="7">
    <source>
        <dbReference type="Proteomes" id="UP000543642"/>
    </source>
</evidence>
<comment type="similarity">
    <text evidence="1">Belongs to the metallo-dependent hydrolases superfamily. CpsB/CapC family.</text>
</comment>
<gene>
    <name evidence="6" type="ORF">HNP82_001303</name>
</gene>
<dbReference type="EC" id="3.1.3.48" evidence="2"/>
<dbReference type="Gene3D" id="3.20.20.140">
    <property type="entry name" value="Metal-dependent hydrolases"/>
    <property type="match status" value="1"/>
</dbReference>
<keyword evidence="4" id="KW-0904">Protein phosphatase</keyword>
<keyword evidence="3 6" id="KW-0378">Hydrolase</keyword>
<name>A0A7W8HAM6_9FIRM</name>
<organism evidence="6 7">
    <name type="scientific">Catenibacillus scindens</name>
    <dbReference type="NCBI Taxonomy" id="673271"/>
    <lineage>
        <taxon>Bacteria</taxon>
        <taxon>Bacillati</taxon>
        <taxon>Bacillota</taxon>
        <taxon>Clostridia</taxon>
        <taxon>Lachnospirales</taxon>
        <taxon>Lachnospiraceae</taxon>
        <taxon>Catenibacillus</taxon>
    </lineage>
</organism>
<proteinExistence type="inferred from homology"/>
<evidence type="ECO:0000313" key="6">
    <source>
        <dbReference type="EMBL" id="MBB5264192.1"/>
    </source>
</evidence>
<evidence type="ECO:0000256" key="3">
    <source>
        <dbReference type="ARBA" id="ARBA00022801"/>
    </source>
</evidence>
<accession>A0A7W8HAM6</accession>
<dbReference type="Proteomes" id="UP000543642">
    <property type="component" value="Unassembled WGS sequence"/>
</dbReference>
<dbReference type="PANTHER" id="PTHR39181">
    <property type="entry name" value="TYROSINE-PROTEIN PHOSPHATASE YWQE"/>
    <property type="match status" value="1"/>
</dbReference>
<keyword evidence="7" id="KW-1185">Reference proteome</keyword>
<sequence>MVTTVTGNTAMASMAMGNMVRTMIDLHAHILPGLDDGSHSWEDSLEMAAQAVDCGVEGIAATTHANLPGNARAEEKASYLRALEQFSWLLDSEDMELNLYPGMEIFAQGAYIERLQNRELLTINNTAYVLVEFPMDGPARDIYIGIDRLRRIGLYPVLAHPERYACVQEVPAHVREWREMDAVIQMNKGSILGSFGRGVQKTAHYLLTRRMVDVAASDAHSPWRRTTNLELLFQILAQNYGTSCPRLLLYKNPEQIVRGKKIFRPSSGDL</sequence>
<protein>
    <recommendedName>
        <fullName evidence="2">protein-tyrosine-phosphatase</fullName>
        <ecNumber evidence="2">3.1.3.48</ecNumber>
    </recommendedName>
</protein>
<dbReference type="InterPro" id="IPR016195">
    <property type="entry name" value="Pol/histidinol_Pase-like"/>
</dbReference>
<comment type="catalytic activity">
    <reaction evidence="5">
        <text>O-phospho-L-tyrosyl-[protein] + H2O = L-tyrosyl-[protein] + phosphate</text>
        <dbReference type="Rhea" id="RHEA:10684"/>
        <dbReference type="Rhea" id="RHEA-COMP:10136"/>
        <dbReference type="Rhea" id="RHEA-COMP:20101"/>
        <dbReference type="ChEBI" id="CHEBI:15377"/>
        <dbReference type="ChEBI" id="CHEBI:43474"/>
        <dbReference type="ChEBI" id="CHEBI:46858"/>
        <dbReference type="ChEBI" id="CHEBI:61978"/>
        <dbReference type="EC" id="3.1.3.48"/>
    </reaction>
</comment>
<reference evidence="6 7" key="1">
    <citation type="submission" date="2020-08" db="EMBL/GenBank/DDBJ databases">
        <title>Genomic Encyclopedia of Type Strains, Phase IV (KMG-IV): sequencing the most valuable type-strain genomes for metagenomic binning, comparative biology and taxonomic classification.</title>
        <authorList>
            <person name="Goeker M."/>
        </authorList>
    </citation>
    <scope>NUCLEOTIDE SEQUENCE [LARGE SCALE GENOMIC DNA]</scope>
    <source>
        <strain evidence="6 7">DSM 106146</strain>
    </source>
</reference>
<evidence type="ECO:0000256" key="4">
    <source>
        <dbReference type="ARBA" id="ARBA00022912"/>
    </source>
</evidence>
<dbReference type="Pfam" id="PF19567">
    <property type="entry name" value="CpsB_CapC"/>
    <property type="match status" value="1"/>
</dbReference>
<dbReference type="GO" id="GO:0004725">
    <property type="term" value="F:protein tyrosine phosphatase activity"/>
    <property type="evidence" value="ECO:0007669"/>
    <property type="project" value="UniProtKB-EC"/>
</dbReference>